<evidence type="ECO:0000259" key="8">
    <source>
        <dbReference type="Pfam" id="PF13359"/>
    </source>
</evidence>
<comment type="similarity">
    <text evidence="3">Belongs to the HARBI1 family.</text>
</comment>
<dbReference type="Pfam" id="PF13359">
    <property type="entry name" value="DDE_Tnp_4"/>
    <property type="match status" value="1"/>
</dbReference>
<evidence type="ECO:0000256" key="4">
    <source>
        <dbReference type="ARBA" id="ARBA00022722"/>
    </source>
</evidence>
<dbReference type="PANTHER" id="PTHR22930:SF267">
    <property type="entry name" value="NUCLEASE HARBI1-RELATED"/>
    <property type="match status" value="1"/>
</dbReference>
<keyword evidence="7" id="KW-0539">Nucleus</keyword>
<sequence>DLRVSSSQPSVSKAVKEITEALNSPELLGKRIVFPGQGKEWRLSKKKISSITFNRKHYHFINAQIVCDSGMRILNALVRHPGSVHDSYVWKNSGIQKRPEDIWVREEQCGLLGRLVFLSELLYKDIALKSLNALLTTLANNFSVGDSGYPHELWPHTPILNAEEGSPEARYQRYHTRARSAVEHSIGVLKGRFRCLIRKLEYSPLTVCQITNACCVLCNSVCNTIVQHVHSRWCSLPRRNPRGRR</sequence>
<evidence type="ECO:0000313" key="10">
    <source>
        <dbReference type="Proteomes" id="UP000792457"/>
    </source>
</evidence>
<evidence type="ECO:0000313" key="9">
    <source>
        <dbReference type="EMBL" id="KAG8227518.1"/>
    </source>
</evidence>
<keyword evidence="5" id="KW-0479">Metal-binding</keyword>
<dbReference type="GO" id="GO:0004518">
    <property type="term" value="F:nuclease activity"/>
    <property type="evidence" value="ECO:0007669"/>
    <property type="project" value="UniProtKB-KW"/>
</dbReference>
<evidence type="ECO:0000256" key="7">
    <source>
        <dbReference type="ARBA" id="ARBA00023242"/>
    </source>
</evidence>
<evidence type="ECO:0000256" key="6">
    <source>
        <dbReference type="ARBA" id="ARBA00022801"/>
    </source>
</evidence>
<dbReference type="Proteomes" id="UP000792457">
    <property type="component" value="Unassembled WGS sequence"/>
</dbReference>
<gene>
    <name evidence="9" type="ORF">J437_LFUL002407</name>
</gene>
<dbReference type="EMBL" id="KZ308325">
    <property type="protein sequence ID" value="KAG8227518.1"/>
    <property type="molecule type" value="Genomic_DNA"/>
</dbReference>
<evidence type="ECO:0000256" key="5">
    <source>
        <dbReference type="ARBA" id="ARBA00022723"/>
    </source>
</evidence>
<comment type="subcellular location">
    <subcellularLocation>
        <location evidence="2">Nucleus</location>
    </subcellularLocation>
</comment>
<proteinExistence type="inferred from homology"/>
<dbReference type="InterPro" id="IPR045249">
    <property type="entry name" value="HARBI1-like"/>
</dbReference>
<dbReference type="OrthoDB" id="7533242at2759"/>
<evidence type="ECO:0000256" key="2">
    <source>
        <dbReference type="ARBA" id="ARBA00004123"/>
    </source>
</evidence>
<dbReference type="GO" id="GO:0005634">
    <property type="term" value="C:nucleus"/>
    <property type="evidence" value="ECO:0007669"/>
    <property type="project" value="UniProtKB-SubCell"/>
</dbReference>
<keyword evidence="6" id="KW-0378">Hydrolase</keyword>
<dbReference type="GO" id="GO:0046872">
    <property type="term" value="F:metal ion binding"/>
    <property type="evidence" value="ECO:0007669"/>
    <property type="project" value="UniProtKB-KW"/>
</dbReference>
<protein>
    <recommendedName>
        <fullName evidence="8">DDE Tnp4 domain-containing protein</fullName>
    </recommendedName>
</protein>
<reference evidence="9" key="1">
    <citation type="submission" date="2013-04" db="EMBL/GenBank/DDBJ databases">
        <authorList>
            <person name="Qu J."/>
            <person name="Murali S.C."/>
            <person name="Bandaranaike D."/>
            <person name="Bellair M."/>
            <person name="Blankenburg K."/>
            <person name="Chao H."/>
            <person name="Dinh H."/>
            <person name="Doddapaneni H."/>
            <person name="Downs B."/>
            <person name="Dugan-Rocha S."/>
            <person name="Elkadiri S."/>
            <person name="Gnanaolivu R.D."/>
            <person name="Hernandez B."/>
            <person name="Javaid M."/>
            <person name="Jayaseelan J.C."/>
            <person name="Lee S."/>
            <person name="Li M."/>
            <person name="Ming W."/>
            <person name="Munidasa M."/>
            <person name="Muniz J."/>
            <person name="Nguyen L."/>
            <person name="Ongeri F."/>
            <person name="Osuji N."/>
            <person name="Pu L.-L."/>
            <person name="Puazo M."/>
            <person name="Qu C."/>
            <person name="Quiroz J."/>
            <person name="Raj R."/>
            <person name="Weissenberger G."/>
            <person name="Xin Y."/>
            <person name="Zou X."/>
            <person name="Han Y."/>
            <person name="Richards S."/>
            <person name="Worley K."/>
            <person name="Muzny D."/>
            <person name="Gibbs R."/>
        </authorList>
    </citation>
    <scope>NUCLEOTIDE SEQUENCE</scope>
    <source>
        <strain evidence="9">Sampled in the wild</strain>
    </source>
</reference>
<name>A0A8K0K7U7_LADFU</name>
<accession>A0A8K0K7U7</accession>
<dbReference type="InterPro" id="IPR027806">
    <property type="entry name" value="HARBI1_dom"/>
</dbReference>
<organism evidence="9 10">
    <name type="scientific">Ladona fulva</name>
    <name type="common">Scarce chaser dragonfly</name>
    <name type="synonym">Libellula fulva</name>
    <dbReference type="NCBI Taxonomy" id="123851"/>
    <lineage>
        <taxon>Eukaryota</taxon>
        <taxon>Metazoa</taxon>
        <taxon>Ecdysozoa</taxon>
        <taxon>Arthropoda</taxon>
        <taxon>Hexapoda</taxon>
        <taxon>Insecta</taxon>
        <taxon>Pterygota</taxon>
        <taxon>Palaeoptera</taxon>
        <taxon>Odonata</taxon>
        <taxon>Epiprocta</taxon>
        <taxon>Anisoptera</taxon>
        <taxon>Libelluloidea</taxon>
        <taxon>Libellulidae</taxon>
        <taxon>Ladona</taxon>
    </lineage>
</organism>
<feature type="non-terminal residue" evidence="9">
    <location>
        <position position="1"/>
    </location>
</feature>
<keyword evidence="4" id="KW-0540">Nuclease</keyword>
<feature type="domain" description="DDE Tnp4" evidence="8">
    <location>
        <begin position="53"/>
        <end position="219"/>
    </location>
</feature>
<comment type="caution">
    <text evidence="9">The sequence shown here is derived from an EMBL/GenBank/DDBJ whole genome shotgun (WGS) entry which is preliminary data.</text>
</comment>
<dbReference type="GO" id="GO:0016787">
    <property type="term" value="F:hydrolase activity"/>
    <property type="evidence" value="ECO:0007669"/>
    <property type="project" value="UniProtKB-KW"/>
</dbReference>
<dbReference type="AlphaFoldDB" id="A0A8K0K7U7"/>
<keyword evidence="10" id="KW-1185">Reference proteome</keyword>
<evidence type="ECO:0000256" key="3">
    <source>
        <dbReference type="ARBA" id="ARBA00006958"/>
    </source>
</evidence>
<evidence type="ECO:0000256" key="1">
    <source>
        <dbReference type="ARBA" id="ARBA00001968"/>
    </source>
</evidence>
<reference evidence="9" key="2">
    <citation type="submission" date="2017-10" db="EMBL/GenBank/DDBJ databases">
        <title>Ladona fulva Genome sequencing and assembly.</title>
        <authorList>
            <person name="Murali S."/>
            <person name="Richards S."/>
            <person name="Bandaranaike D."/>
            <person name="Bellair M."/>
            <person name="Blankenburg K."/>
            <person name="Chao H."/>
            <person name="Dinh H."/>
            <person name="Doddapaneni H."/>
            <person name="Dugan-Rocha S."/>
            <person name="Elkadiri S."/>
            <person name="Gnanaolivu R."/>
            <person name="Hernandez B."/>
            <person name="Skinner E."/>
            <person name="Javaid M."/>
            <person name="Lee S."/>
            <person name="Li M."/>
            <person name="Ming W."/>
            <person name="Munidasa M."/>
            <person name="Muniz J."/>
            <person name="Nguyen L."/>
            <person name="Hughes D."/>
            <person name="Osuji N."/>
            <person name="Pu L.-L."/>
            <person name="Puazo M."/>
            <person name="Qu C."/>
            <person name="Quiroz J."/>
            <person name="Raj R."/>
            <person name="Weissenberger G."/>
            <person name="Xin Y."/>
            <person name="Zou X."/>
            <person name="Han Y."/>
            <person name="Worley K."/>
            <person name="Muzny D."/>
            <person name="Gibbs R."/>
        </authorList>
    </citation>
    <scope>NUCLEOTIDE SEQUENCE</scope>
    <source>
        <strain evidence="9">Sampled in the wild</strain>
    </source>
</reference>
<dbReference type="PANTHER" id="PTHR22930">
    <property type="match status" value="1"/>
</dbReference>
<comment type="cofactor">
    <cofactor evidence="1">
        <name>a divalent metal cation</name>
        <dbReference type="ChEBI" id="CHEBI:60240"/>
    </cofactor>
</comment>